<protein>
    <submittedName>
        <fullName evidence="3">Uncharacterized protein</fullName>
    </submittedName>
</protein>
<dbReference type="RefSeq" id="WP_090071213.1">
    <property type="nucleotide sequence ID" value="NZ_FOFT01000016.1"/>
</dbReference>
<dbReference type="Proteomes" id="UP000199028">
    <property type="component" value="Unassembled WGS sequence"/>
</dbReference>
<accession>A0A1H9XPF4</accession>
<feature type="region of interest" description="Disordered" evidence="1">
    <location>
        <begin position="261"/>
        <end position="280"/>
    </location>
</feature>
<dbReference type="OrthoDB" id="4549522at2"/>
<keyword evidence="4" id="KW-1185">Reference proteome</keyword>
<feature type="compositionally biased region" description="Basic and acidic residues" evidence="1">
    <location>
        <begin position="262"/>
        <end position="275"/>
    </location>
</feature>
<sequence>MKHDIEDHPDLKDAAWIRAANRRAKREIRRQRRQARMRRHSGKVVSAIALVVIGAVLFGLYRTGRFSGASLPSVDLPQVELPYSGVNVAIPFTGTPAEQWPDGDKGIVAPDADPAFEQVRQALVAARIDPVMLGEHKPDKFLGLLAPEVRDHVTKDIGGWTTRLKQGTKLLPNGVKASGKMTLGEKDGLPAVTADYVFAYAFEPPDPKSLFDQMEIVSVVREKVTYSITPQGLWPSDASGHQYSIACKAAKDGFLAPPFTEPRLHGEGAPGDKKQYFSADGQMPISDTCD</sequence>
<keyword evidence="2" id="KW-0472">Membrane</keyword>
<feature type="transmembrane region" description="Helical" evidence="2">
    <location>
        <begin position="42"/>
        <end position="61"/>
    </location>
</feature>
<gene>
    <name evidence="3" type="ORF">SAMN05216195_11680</name>
</gene>
<keyword evidence="2" id="KW-1133">Transmembrane helix</keyword>
<reference evidence="4" key="1">
    <citation type="submission" date="2016-10" db="EMBL/GenBank/DDBJ databases">
        <authorList>
            <person name="Varghese N."/>
            <person name="Submissions S."/>
        </authorList>
    </citation>
    <scope>NUCLEOTIDE SEQUENCE [LARGE SCALE GENOMIC DNA]</scope>
    <source>
        <strain evidence="4">CGMCC 4.578</strain>
    </source>
</reference>
<proteinExistence type="predicted"/>
<organism evidence="3 4">
    <name type="scientific">Lentzea flaviverrucosa</name>
    <dbReference type="NCBI Taxonomy" id="200379"/>
    <lineage>
        <taxon>Bacteria</taxon>
        <taxon>Bacillati</taxon>
        <taxon>Actinomycetota</taxon>
        <taxon>Actinomycetes</taxon>
        <taxon>Pseudonocardiales</taxon>
        <taxon>Pseudonocardiaceae</taxon>
        <taxon>Lentzea</taxon>
    </lineage>
</organism>
<dbReference type="EMBL" id="FOFT01000016">
    <property type="protein sequence ID" value="SES48048.1"/>
    <property type="molecule type" value="Genomic_DNA"/>
</dbReference>
<dbReference type="AlphaFoldDB" id="A0A1H9XPF4"/>
<evidence type="ECO:0000256" key="2">
    <source>
        <dbReference type="SAM" id="Phobius"/>
    </source>
</evidence>
<name>A0A1H9XPF4_9PSEU</name>
<keyword evidence="2" id="KW-0812">Transmembrane</keyword>
<evidence type="ECO:0000256" key="1">
    <source>
        <dbReference type="SAM" id="MobiDB-lite"/>
    </source>
</evidence>
<evidence type="ECO:0000313" key="3">
    <source>
        <dbReference type="EMBL" id="SES48048.1"/>
    </source>
</evidence>
<evidence type="ECO:0000313" key="4">
    <source>
        <dbReference type="Proteomes" id="UP000199028"/>
    </source>
</evidence>